<dbReference type="Proteomes" id="UP000299011">
    <property type="component" value="Plasmid pHME322"/>
</dbReference>
<reference evidence="3" key="5">
    <citation type="submission" date="2014-05" db="EMBL/GenBank/DDBJ databases">
        <authorList>
            <person name="Wang L."/>
            <person name="Yang H."/>
            <person name="Xiang H."/>
        </authorList>
    </citation>
    <scope>NUCLEOTIDE SEQUENCE</scope>
    <source>
        <strain evidence="3">CGMCC 1.2087</strain>
        <plasmid evidence="3">pHM300</plasmid>
    </source>
</reference>
<gene>
    <name evidence="3" type="ordered locus">HFX_5202</name>
    <name evidence="4" type="ORF">BM92_18015</name>
    <name evidence="5" type="ORF">C439_00225</name>
    <name evidence="6" type="ORF">E6P09_17910</name>
</gene>
<keyword evidence="3" id="KW-0614">Plasmid</keyword>
<dbReference type="Proteomes" id="UP000011603">
    <property type="component" value="Unassembled WGS sequence"/>
</dbReference>
<accession>I3R9X6</accession>
<protein>
    <recommendedName>
        <fullName evidence="2">Activator of Hsp90 ATPase homologue 1/2-like C-terminal domain-containing protein</fullName>
    </recommendedName>
</protein>
<dbReference type="PATRIC" id="fig|523841.21.peg.43"/>
<dbReference type="EMBL" id="CP007553">
    <property type="protein sequence ID" value="AHZ24103.1"/>
    <property type="molecule type" value="Genomic_DNA"/>
</dbReference>
<dbReference type="EMBL" id="AOLO01000001">
    <property type="protein sequence ID" value="EMA05178.1"/>
    <property type="molecule type" value="Genomic_DNA"/>
</dbReference>
<evidence type="ECO:0000313" key="9">
    <source>
        <dbReference type="Proteomes" id="UP000027075"/>
    </source>
</evidence>
<evidence type="ECO:0000313" key="4">
    <source>
        <dbReference type="EMBL" id="AHZ24103.1"/>
    </source>
</evidence>
<evidence type="ECO:0000256" key="1">
    <source>
        <dbReference type="ARBA" id="ARBA00006817"/>
    </source>
</evidence>
<dbReference type="Proteomes" id="UP000027075">
    <property type="component" value="Plasmid HMPLAS2"/>
</dbReference>
<dbReference type="Proteomes" id="UP000006469">
    <property type="component" value="Plasmid pHM300"/>
</dbReference>
<evidence type="ECO:0000313" key="7">
    <source>
        <dbReference type="Proteomes" id="UP000006469"/>
    </source>
</evidence>
<feature type="domain" description="Activator of Hsp90 ATPase homologue 1/2-like C-terminal" evidence="2">
    <location>
        <begin position="28"/>
        <end position="163"/>
    </location>
</feature>
<evidence type="ECO:0000313" key="6">
    <source>
        <dbReference type="EMBL" id="QCQ77197.1"/>
    </source>
</evidence>
<name>I3R9X6_HALMT</name>
<dbReference type="KEGG" id="hme:HFX_5202"/>
<dbReference type="GeneID" id="40158333"/>
<evidence type="ECO:0000313" key="8">
    <source>
        <dbReference type="Proteomes" id="UP000011603"/>
    </source>
</evidence>
<reference evidence="5 8" key="3">
    <citation type="journal article" date="2014" name="PLoS Genet.">
        <title>Phylogenetically driven sequencing of extremely halophilic archaea reveals strategies for static and dynamic osmo-response.</title>
        <authorList>
            <person name="Becker E.A."/>
            <person name="Seitzer P.M."/>
            <person name="Tritt A."/>
            <person name="Larsen D."/>
            <person name="Krusor M."/>
            <person name="Yao A.I."/>
            <person name="Wu D."/>
            <person name="Madern D."/>
            <person name="Eisen J.A."/>
            <person name="Darling A.E."/>
            <person name="Facciotti M.T."/>
        </authorList>
    </citation>
    <scope>NUCLEOTIDE SEQUENCE [LARGE SCALE GENOMIC DNA]</scope>
    <source>
        <strain evidence="5">ATCC 33500</strain>
        <strain evidence="8">ATCC 33500 / DSM 1411 / JCM 8866 / NBRC 14739 / NCIMB 2177 / R-4</strain>
    </source>
</reference>
<reference evidence="4 9" key="4">
    <citation type="submission" date="2014-04" db="EMBL/GenBank/DDBJ databases">
        <title>Transcriptional profiles of Haloferax mediterranei on the basis of nitrogen availability.</title>
        <authorList>
            <person name="Bautista V."/>
        </authorList>
    </citation>
    <scope>NUCLEOTIDE SEQUENCE [LARGE SCALE GENOMIC DNA]</scope>
    <source>
        <strain evidence="4">ATCC 33500</strain>
        <strain evidence="9">ATCC 33500 / DSM 1411 / JCM 8866 / NBRC 14739 / NCIMB 2177 / R-4</strain>
        <plasmid evidence="4">HMPLAS2</plasmid>
        <plasmid evidence="9">Plasmid HMPLAS2</plasmid>
    </source>
</reference>
<dbReference type="InterPro" id="IPR013538">
    <property type="entry name" value="ASHA1/2-like_C"/>
</dbReference>
<geneLocation type="plasmid" evidence="3 7">
    <name>pHM300</name>
</geneLocation>
<sequence length="164" mass="17936">MTDDNIDSGRSIDTTTEERNVTVTRVIDASPERLYEAFTDPDEMAAWFPPTGFSADVHRFEPEVGGEFRLTFTADADDIEPNSHTFGGTFLELEPSERIVYTDQFESDDPGMAGEMTVTVTFEAAPDGTEVTVHQESIPEAIPVDDARAGLTDSLGNLANLVEN</sequence>
<dbReference type="Gene3D" id="3.30.530.20">
    <property type="match status" value="1"/>
</dbReference>
<dbReference type="AlphaFoldDB" id="I3R9X6"/>
<reference evidence="6 10" key="6">
    <citation type="submission" date="2019-04" db="EMBL/GenBank/DDBJ databases">
        <title>Methylomes of two halophilic Archaea, Haloarcula marismortui and Haloferax mediterranei.</title>
        <authorList>
            <person name="DasSarma S."/>
            <person name="DasSarma P."/>
            <person name="DasSarma S."/>
            <person name="Fomenkov A."/>
            <person name="Vincze T."/>
            <person name="Anton B.P."/>
            <person name="Roberts R.J."/>
        </authorList>
    </citation>
    <scope>NUCLEOTIDE SEQUENCE [LARGE SCALE GENOMIC DNA]</scope>
    <source>
        <strain evidence="6">ATCC 33500</strain>
        <strain evidence="10">ATCC 33500 / DSM 1411 / JCM 8866 / NBRC 14739 / NCIMB 2177 / R-4</strain>
        <plasmid evidence="6 10">pHME322</plasmid>
    </source>
</reference>
<evidence type="ECO:0000313" key="10">
    <source>
        <dbReference type="Proteomes" id="UP000299011"/>
    </source>
</evidence>
<keyword evidence="8" id="KW-1185">Reference proteome</keyword>
<dbReference type="HOGENOM" id="CLU_108923_8_0_2"/>
<organism evidence="3 7">
    <name type="scientific">Haloferax mediterranei (strain ATCC 33500 / DSM 1411 / JCM 8866 / NBRC 14739 / NCIMB 2177 / R-4)</name>
    <name type="common">Halobacterium mediterranei</name>
    <dbReference type="NCBI Taxonomy" id="523841"/>
    <lineage>
        <taxon>Archaea</taxon>
        <taxon>Methanobacteriati</taxon>
        <taxon>Methanobacteriota</taxon>
        <taxon>Stenosarchaea group</taxon>
        <taxon>Halobacteria</taxon>
        <taxon>Halobacteriales</taxon>
        <taxon>Haloferacaceae</taxon>
        <taxon>Haloferax</taxon>
    </lineage>
</organism>
<reference evidence="3 7" key="2">
    <citation type="journal article" date="2012" name="J. Bacteriol.">
        <title>Complete genome sequence of the metabolically versatile halophilic archaeon Haloferax mediterranei, a poly(3-hydroxybutyrate-co-3-hydroxyvalerate) producer.</title>
        <authorList>
            <person name="Han J."/>
            <person name="Zhang F."/>
            <person name="Hou J."/>
            <person name="Liu X."/>
            <person name="Li M."/>
            <person name="Liu H."/>
            <person name="Cai L."/>
            <person name="Zhang B."/>
            <person name="Chen Y."/>
            <person name="Zhou J."/>
            <person name="Hu S."/>
            <person name="Xiang H."/>
        </authorList>
    </citation>
    <scope>NUCLEOTIDE SEQUENCE [LARGE SCALE GENOMIC DNA]</scope>
    <source>
        <strain evidence="7">ATCC 33500 / DSM 1411 / JCM 8866 / NBRC 14739 / NCIMB 2177 / R-4</strain>
        <strain evidence="3">CGMCC 1.2087</strain>
        <plasmid evidence="7">pHM300</plasmid>
    </source>
</reference>
<reference evidence="3" key="1">
    <citation type="journal article" date="2012" name="Appl. Environ. Microbiol.">
        <title>Identification of the haloarchaeal phasin (PhaP) that functions in polyhydroxyalkanoate accumulation and granule formation in Haloferax mediterranei.</title>
        <authorList>
            <person name="Cai S."/>
            <person name="Cai L."/>
            <person name="Liu H."/>
            <person name="Liu X."/>
            <person name="Han J."/>
            <person name="Zhou J."/>
            <person name="Xiang H."/>
        </authorList>
    </citation>
    <scope>NUCLEOTIDE SEQUENCE</scope>
    <source>
        <strain evidence="3">CGMCC 1.2087</strain>
    </source>
</reference>
<geneLocation type="plasmid" evidence="4 9">
    <name>HMPLAS2</name>
</geneLocation>
<dbReference type="OrthoDB" id="165863at2157"/>
<geneLocation type="plasmid" evidence="6 10">
    <name>pHME322</name>
</geneLocation>
<evidence type="ECO:0000313" key="3">
    <source>
        <dbReference type="EMBL" id="AFK21036.1"/>
    </source>
</evidence>
<proteinExistence type="inferred from homology"/>
<dbReference type="SUPFAM" id="SSF55961">
    <property type="entry name" value="Bet v1-like"/>
    <property type="match status" value="1"/>
</dbReference>
<dbReference type="EMBL" id="CP001870">
    <property type="protein sequence ID" value="AFK21036.1"/>
    <property type="molecule type" value="Genomic_DNA"/>
</dbReference>
<dbReference type="RefSeq" id="WP_004056155.1">
    <property type="nucleotide sequence ID" value="NC_017943.1"/>
</dbReference>
<evidence type="ECO:0000259" key="2">
    <source>
        <dbReference type="Pfam" id="PF08327"/>
    </source>
</evidence>
<dbReference type="Pfam" id="PF08327">
    <property type="entry name" value="AHSA1"/>
    <property type="match status" value="1"/>
</dbReference>
<comment type="similarity">
    <text evidence="1">Belongs to the AHA1 family.</text>
</comment>
<dbReference type="EMBL" id="CP039141">
    <property type="protein sequence ID" value="QCQ77197.1"/>
    <property type="molecule type" value="Genomic_DNA"/>
</dbReference>
<dbReference type="InterPro" id="IPR023393">
    <property type="entry name" value="START-like_dom_sf"/>
</dbReference>
<evidence type="ECO:0000313" key="5">
    <source>
        <dbReference type="EMBL" id="EMA05178.1"/>
    </source>
</evidence>